<sequence length="110" mass="12387">MASSREFVNYVREQLSGRDDVVIRPMMGEYLVYWGGKVGGDICDNRLLVKPVPSALRLLPDASLEPPYPGAKDMILVEDLEDRPFLTSLMDAMEPELPARKKRTPKKKPA</sequence>
<dbReference type="OrthoDB" id="9803291at2"/>
<dbReference type="EMBL" id="CP011391">
    <property type="protein sequence ID" value="AMK54342.1"/>
    <property type="molecule type" value="Genomic_DNA"/>
</dbReference>
<dbReference type="GeneID" id="78477949"/>
<gene>
    <name evidence="1" type="ORF">AALO17_12080</name>
    <name evidence="2" type="ORF">BO223_05570</name>
</gene>
<dbReference type="SUPFAM" id="SSF159894">
    <property type="entry name" value="YgaC/TfoX-N like"/>
    <property type="match status" value="1"/>
</dbReference>
<keyword evidence="3" id="KW-1185">Reference proteome</keyword>
<protein>
    <submittedName>
        <fullName evidence="1">Competence protein TfoX</fullName>
    </submittedName>
</protein>
<dbReference type="AlphaFoldDB" id="A0A140DUL5"/>
<dbReference type="Gene3D" id="3.30.1460.30">
    <property type="entry name" value="YgaC/TfoX-N like chaperone"/>
    <property type="match status" value="1"/>
</dbReference>
<name>A0A140DUL5_9FIRM</name>
<dbReference type="KEGG" id="fro:AALO17_12080"/>
<dbReference type="RefSeq" id="WP_067556587.1">
    <property type="nucleotide sequence ID" value="NZ_CAKOCV010000002.1"/>
</dbReference>
<accession>A0A140DUL5</accession>
<dbReference type="EMBL" id="MPJZ01000052">
    <property type="protein sequence ID" value="OLU45157.1"/>
    <property type="molecule type" value="Genomic_DNA"/>
</dbReference>
<evidence type="ECO:0000313" key="4">
    <source>
        <dbReference type="Proteomes" id="UP000186758"/>
    </source>
</evidence>
<dbReference type="Proteomes" id="UP000186758">
    <property type="component" value="Unassembled WGS sequence"/>
</dbReference>
<reference evidence="1 3" key="1">
    <citation type="journal article" date="2016" name="Gut Pathog.">
        <title>Whole genome sequencing of "Faecalibaculum rodentium" ALO17, isolated from C57BL/6J laboratory mouse feces.</title>
        <authorList>
            <person name="Lim S."/>
            <person name="Chang D.H."/>
            <person name="Ahn S."/>
            <person name="Kim B.C."/>
        </authorList>
    </citation>
    <scope>NUCLEOTIDE SEQUENCE [LARGE SCALE GENOMIC DNA]</scope>
    <source>
        <strain evidence="1 3">Alo17</strain>
    </source>
</reference>
<proteinExistence type="predicted"/>
<evidence type="ECO:0000313" key="1">
    <source>
        <dbReference type="EMBL" id="AMK54342.1"/>
    </source>
</evidence>
<dbReference type="STRING" id="1702221.AALO17_12080"/>
<evidence type="ECO:0000313" key="2">
    <source>
        <dbReference type="EMBL" id="OLU45157.1"/>
    </source>
</evidence>
<reference evidence="2 4" key="2">
    <citation type="submission" date="2016-11" db="EMBL/GenBank/DDBJ databases">
        <title>Description of two novel members of the family Erysipelotrichaceae: Ileibacterium lipovorans gen. nov., sp. nov. and Dubosiella newyorkensis, gen. nov., sp. nov.</title>
        <authorList>
            <person name="Cox L.M."/>
            <person name="Sohn J."/>
            <person name="Tyrrell K.L."/>
            <person name="Citron D.M."/>
            <person name="Lawson P.A."/>
            <person name="Patel N.B."/>
            <person name="Iizumi T."/>
            <person name="Perez-Perez G.I."/>
            <person name="Goldstein E.J."/>
            <person name="Blaser M.J."/>
        </authorList>
    </citation>
    <scope>NUCLEOTIDE SEQUENCE [LARGE SCALE GENOMIC DNA]</scope>
    <source>
        <strain evidence="2 4">NYU-BL-K8</strain>
    </source>
</reference>
<organism evidence="1 3">
    <name type="scientific">Faecalibaculum rodentium</name>
    <dbReference type="NCBI Taxonomy" id="1702221"/>
    <lineage>
        <taxon>Bacteria</taxon>
        <taxon>Bacillati</taxon>
        <taxon>Bacillota</taxon>
        <taxon>Erysipelotrichia</taxon>
        <taxon>Erysipelotrichales</taxon>
        <taxon>Erysipelotrichaceae</taxon>
        <taxon>Faecalibaculum</taxon>
    </lineage>
</organism>
<dbReference type="Proteomes" id="UP000069771">
    <property type="component" value="Chromosome"/>
</dbReference>
<evidence type="ECO:0000313" key="3">
    <source>
        <dbReference type="Proteomes" id="UP000069771"/>
    </source>
</evidence>